<dbReference type="Proteomes" id="UP000242791">
    <property type="component" value="Unassembled WGS sequence"/>
</dbReference>
<keyword evidence="2" id="KW-1185">Reference proteome</keyword>
<comment type="caution">
    <text evidence="1">The sequence shown here is derived from an EMBL/GenBank/DDBJ whole genome shotgun (WGS) entry which is preliminary data.</text>
</comment>
<dbReference type="AlphaFoldDB" id="A0A1J9Q9X7"/>
<dbReference type="VEuPathDB" id="FungiDB:ACJ73_03315"/>
<name>A0A1J9Q9X7_9EURO</name>
<sequence>MEISAISFNDSTQRRHRSCETHSLQAFSGLVWPPQQGNAQENGRLIFTPIIAKGDQQLHPLFSSAIAAGDTKAPLPFGRMVKWDLVGGGSTI</sequence>
<accession>A0A1J9Q9X7</accession>
<evidence type="ECO:0000313" key="2">
    <source>
        <dbReference type="Proteomes" id="UP000242791"/>
    </source>
</evidence>
<gene>
    <name evidence="1" type="ORF">ACJ73_03315</name>
</gene>
<dbReference type="EMBL" id="LGTZ01000395">
    <property type="protein sequence ID" value="OJD25321.1"/>
    <property type="molecule type" value="Genomic_DNA"/>
</dbReference>
<proteinExistence type="predicted"/>
<protein>
    <submittedName>
        <fullName evidence="1">Uncharacterized protein</fullName>
    </submittedName>
</protein>
<reference evidence="1 2" key="1">
    <citation type="submission" date="2015-08" db="EMBL/GenBank/DDBJ databases">
        <title>Emmonsia species relationships and genome sequence.</title>
        <authorList>
            <person name="Cuomo C.A."/>
            <person name="Schwartz I.S."/>
            <person name="Kenyon C."/>
            <person name="De Hoog G.S."/>
            <person name="Govender N.P."/>
            <person name="Botha A."/>
            <person name="Moreno L."/>
            <person name="De Vries M."/>
            <person name="Munoz J.F."/>
            <person name="Stielow J.B."/>
        </authorList>
    </citation>
    <scope>NUCLEOTIDE SEQUENCE [LARGE SCALE GENOMIC DNA]</scope>
    <source>
        <strain evidence="1 2">EI222</strain>
    </source>
</reference>
<organism evidence="1 2">
    <name type="scientific">Blastomyces percursus</name>
    <dbReference type="NCBI Taxonomy" id="1658174"/>
    <lineage>
        <taxon>Eukaryota</taxon>
        <taxon>Fungi</taxon>
        <taxon>Dikarya</taxon>
        <taxon>Ascomycota</taxon>
        <taxon>Pezizomycotina</taxon>
        <taxon>Eurotiomycetes</taxon>
        <taxon>Eurotiomycetidae</taxon>
        <taxon>Onygenales</taxon>
        <taxon>Ajellomycetaceae</taxon>
        <taxon>Blastomyces</taxon>
    </lineage>
</organism>
<evidence type="ECO:0000313" key="1">
    <source>
        <dbReference type="EMBL" id="OJD25321.1"/>
    </source>
</evidence>